<keyword evidence="5" id="KW-1185">Reference proteome</keyword>
<dbReference type="RefSeq" id="WP_039689760.1">
    <property type="nucleotide sequence ID" value="NZ_CP009302.1"/>
</dbReference>
<dbReference type="GO" id="GO:0032259">
    <property type="term" value="P:methylation"/>
    <property type="evidence" value="ECO:0007669"/>
    <property type="project" value="UniProtKB-KW"/>
</dbReference>
<dbReference type="GO" id="GO:0006396">
    <property type="term" value="P:RNA processing"/>
    <property type="evidence" value="ECO:0007669"/>
    <property type="project" value="InterPro"/>
</dbReference>
<dbReference type="STRING" id="1531429.JI75_07015"/>
<dbReference type="PANTHER" id="PTHR43191:SF12">
    <property type="entry name" value="RRNA METHYLASE"/>
    <property type="match status" value="1"/>
</dbReference>
<feature type="domain" description="tRNA/rRNA methyltransferase SpoU type" evidence="3">
    <location>
        <begin position="124"/>
        <end position="271"/>
    </location>
</feature>
<keyword evidence="2 4" id="KW-0808">Transferase</keyword>
<dbReference type="EMBL" id="CP009302">
    <property type="protein sequence ID" value="AJC12449.1"/>
    <property type="molecule type" value="Genomic_DNA"/>
</dbReference>
<protein>
    <submittedName>
        <fullName evidence="4">rRNA methyltransferase</fullName>
    </submittedName>
</protein>
<evidence type="ECO:0000259" key="3">
    <source>
        <dbReference type="Pfam" id="PF00588"/>
    </source>
</evidence>
<evidence type="ECO:0000256" key="2">
    <source>
        <dbReference type="ARBA" id="ARBA00022679"/>
    </source>
</evidence>
<sequence>MPLVSIDRLSDPRLDPFARLTDVALRSRIEPEKGVFIAETVEVIGRALDAGCIPLSLLTAPEYLGQLETVIGRIEREHPDVPVFAAPRSELRQLTGFELTRGALCAFRRPALASVEKTLENARVVAVLEDIRNHTNVGAIFRSAAAIGADAVLVSPACYDPLYRRAVRVSMGAVFQVPWTRMEGDPRTWFADGSRTLRELGFTIAAMALEDDSIPLDDPRVRAQDKIALVFGTEGYGLSRTTLEHCDMTVRIPMRHGVDSLNVAASSAVAFWELVRETA</sequence>
<dbReference type="GO" id="GO:0003723">
    <property type="term" value="F:RNA binding"/>
    <property type="evidence" value="ECO:0007669"/>
    <property type="project" value="InterPro"/>
</dbReference>
<dbReference type="InterPro" id="IPR029064">
    <property type="entry name" value="Ribosomal_eL30-like_sf"/>
</dbReference>
<dbReference type="InterPro" id="IPR051259">
    <property type="entry name" value="rRNA_Methyltransferase"/>
</dbReference>
<reference evidence="4 5" key="2">
    <citation type="journal article" date="2015" name="Genome Announc.">
        <title>Complete Genome Sequence of Coriobacteriaceae Strain 68-1-3, a Novel Mucus-Degrading Isolate from the Swine Intestinal Tract.</title>
        <authorList>
            <person name="Looft T."/>
            <person name="Bayles D.O."/>
            <person name="Alt D.P."/>
            <person name="Stanton T.B."/>
        </authorList>
    </citation>
    <scope>NUCLEOTIDE SEQUENCE [LARGE SCALE GENOMIC DNA]</scope>
    <source>
        <strain evidence="4 5">68-1-3</strain>
    </source>
</reference>
<dbReference type="HOGENOM" id="CLU_021322_3_3_11"/>
<dbReference type="InterPro" id="IPR001537">
    <property type="entry name" value="SpoU_MeTrfase"/>
</dbReference>
<dbReference type="InterPro" id="IPR029026">
    <property type="entry name" value="tRNA_m1G_MTases_N"/>
</dbReference>
<dbReference type="Proteomes" id="UP000031121">
    <property type="component" value="Chromosome"/>
</dbReference>
<dbReference type="SUPFAM" id="SSF55315">
    <property type="entry name" value="L30e-like"/>
    <property type="match status" value="1"/>
</dbReference>
<accession>A0A0A8B518</accession>
<name>A0A0A8B518_9ACTN</name>
<dbReference type="InterPro" id="IPR029028">
    <property type="entry name" value="Alpha/beta_knot_MTases"/>
</dbReference>
<dbReference type="Gene3D" id="3.40.1280.10">
    <property type="match status" value="1"/>
</dbReference>
<keyword evidence="1 4" id="KW-0489">Methyltransferase</keyword>
<dbReference type="SUPFAM" id="SSF75217">
    <property type="entry name" value="alpha/beta knot"/>
    <property type="match status" value="1"/>
</dbReference>
<proteinExistence type="predicted"/>
<dbReference type="PANTHER" id="PTHR43191">
    <property type="entry name" value="RRNA METHYLTRANSFERASE 3"/>
    <property type="match status" value="1"/>
</dbReference>
<dbReference type="CDD" id="cd18095">
    <property type="entry name" value="SpoU-like_rRNA-MTase"/>
    <property type="match status" value="1"/>
</dbReference>
<dbReference type="OrthoDB" id="3190829at2"/>
<dbReference type="GO" id="GO:0008173">
    <property type="term" value="F:RNA methyltransferase activity"/>
    <property type="evidence" value="ECO:0007669"/>
    <property type="project" value="InterPro"/>
</dbReference>
<dbReference type="AlphaFoldDB" id="A0A0A8B518"/>
<evidence type="ECO:0000313" key="5">
    <source>
        <dbReference type="Proteomes" id="UP000031121"/>
    </source>
</evidence>
<gene>
    <name evidence="4" type="ORF">JI75_07015</name>
</gene>
<evidence type="ECO:0000256" key="1">
    <source>
        <dbReference type="ARBA" id="ARBA00022603"/>
    </source>
</evidence>
<dbReference type="Pfam" id="PF00588">
    <property type="entry name" value="SpoU_methylase"/>
    <property type="match status" value="1"/>
</dbReference>
<reference evidence="5" key="1">
    <citation type="submission" date="2014-08" db="EMBL/GenBank/DDBJ databases">
        <title>Coriobacteriaceae sp. complete genome.</title>
        <authorList>
            <person name="Looft T."/>
            <person name="Bayles D.O."/>
            <person name="Stanton T.B."/>
        </authorList>
    </citation>
    <scope>NUCLEOTIDE SEQUENCE [LARGE SCALE GENOMIC DNA]</scope>
    <source>
        <strain evidence="5">68-1-3</strain>
    </source>
</reference>
<organism evidence="4 5">
    <name type="scientific">Berryella intestinalis</name>
    <dbReference type="NCBI Taxonomy" id="1531429"/>
    <lineage>
        <taxon>Bacteria</taxon>
        <taxon>Bacillati</taxon>
        <taxon>Actinomycetota</taxon>
        <taxon>Coriobacteriia</taxon>
        <taxon>Eggerthellales</taxon>
        <taxon>Eggerthellaceae</taxon>
        <taxon>Berryella</taxon>
    </lineage>
</organism>
<evidence type="ECO:0000313" key="4">
    <source>
        <dbReference type="EMBL" id="AJC12449.1"/>
    </source>
</evidence>
<dbReference type="KEGG" id="cbac:JI75_07015"/>